<gene>
    <name evidence="4" type="ORF">SAMEA4412665_00354</name>
</gene>
<evidence type="ECO:0000259" key="3">
    <source>
        <dbReference type="SMART" id="SM00563"/>
    </source>
</evidence>
<dbReference type="KEGG" id="cgrn:4412665_00354"/>
<dbReference type="SUPFAM" id="SSF69593">
    <property type="entry name" value="Glycerol-3-phosphate (1)-acyltransferase"/>
    <property type="match status" value="1"/>
</dbReference>
<organism evidence="4 5">
    <name type="scientific">Cutibacterium granulosum</name>
    <dbReference type="NCBI Taxonomy" id="33011"/>
    <lineage>
        <taxon>Bacteria</taxon>
        <taxon>Bacillati</taxon>
        <taxon>Actinomycetota</taxon>
        <taxon>Actinomycetes</taxon>
        <taxon>Propionibacteriales</taxon>
        <taxon>Propionibacteriaceae</taxon>
        <taxon>Cutibacterium</taxon>
    </lineage>
</organism>
<evidence type="ECO:0000256" key="2">
    <source>
        <dbReference type="ARBA" id="ARBA00023315"/>
    </source>
</evidence>
<keyword evidence="1 4" id="KW-0808">Transferase</keyword>
<feature type="domain" description="Phospholipid/glycerol acyltransferase" evidence="3">
    <location>
        <begin position="58"/>
        <end position="183"/>
    </location>
</feature>
<accession>A0A239W714</accession>
<dbReference type="EMBL" id="LT906441">
    <property type="protein sequence ID" value="SNV29979.1"/>
    <property type="molecule type" value="Genomic_DNA"/>
</dbReference>
<sequence length="267" mass="28691">MRHDMGAKPTKSRGRYTSTLSAVSREAANLLLLKPLVWRLTDVTVHGVANLDSLDGAYIVVANHSSHLDTPLIFGSMPRRLSKYLATGAAADHFFTNWLHAITPVMFFNAFPVDRGKGKARVATRGTTAHGMAGSLLTDGVPLLIFPEGTRSRTGAMGTFKPGTAALSISREVPIIPVAIVGAFAAMPSDSGLPKGRPPVHVVYGHPMEPAPGEIAHKFSERVRRQIIELHDQTARAYGMPTLAEYARTLALERSTTKPAGEEPHSG</sequence>
<evidence type="ECO:0000313" key="5">
    <source>
        <dbReference type="Proteomes" id="UP000215332"/>
    </source>
</evidence>
<proteinExistence type="predicted"/>
<reference evidence="4 5" key="1">
    <citation type="submission" date="2017-06" db="EMBL/GenBank/DDBJ databases">
        <authorList>
            <consortium name="Pathogen Informatics"/>
        </authorList>
    </citation>
    <scope>NUCLEOTIDE SEQUENCE [LARGE SCALE GENOMIC DNA]</scope>
    <source>
        <strain evidence="4 5">NCTC11865</strain>
    </source>
</reference>
<keyword evidence="2 4" id="KW-0012">Acyltransferase</keyword>
<dbReference type="InterPro" id="IPR002123">
    <property type="entry name" value="Plipid/glycerol_acylTrfase"/>
</dbReference>
<dbReference type="PANTHER" id="PTHR10434:SF11">
    <property type="entry name" value="1-ACYL-SN-GLYCEROL-3-PHOSPHATE ACYLTRANSFERASE"/>
    <property type="match status" value="1"/>
</dbReference>
<dbReference type="Proteomes" id="UP000215332">
    <property type="component" value="Chromosome 1"/>
</dbReference>
<evidence type="ECO:0000256" key="1">
    <source>
        <dbReference type="ARBA" id="ARBA00022679"/>
    </source>
</evidence>
<dbReference type="AlphaFoldDB" id="A0A239W714"/>
<dbReference type="PANTHER" id="PTHR10434">
    <property type="entry name" value="1-ACYL-SN-GLYCEROL-3-PHOSPHATE ACYLTRANSFERASE"/>
    <property type="match status" value="1"/>
</dbReference>
<evidence type="ECO:0000313" key="4">
    <source>
        <dbReference type="EMBL" id="SNV29979.1"/>
    </source>
</evidence>
<dbReference type="eggNOG" id="COG0204">
    <property type="taxonomic scope" value="Bacteria"/>
</dbReference>
<dbReference type="SMART" id="SM00563">
    <property type="entry name" value="PlsC"/>
    <property type="match status" value="1"/>
</dbReference>
<dbReference type="CDD" id="cd07989">
    <property type="entry name" value="LPLAT_AGPAT-like"/>
    <property type="match status" value="1"/>
</dbReference>
<protein>
    <submittedName>
        <fullName evidence="4">2-acyl-glycerophospho-ethanolamine acyltransferase</fullName>
    </submittedName>
</protein>
<dbReference type="GO" id="GO:0003841">
    <property type="term" value="F:1-acylglycerol-3-phosphate O-acyltransferase activity"/>
    <property type="evidence" value="ECO:0007669"/>
    <property type="project" value="TreeGrafter"/>
</dbReference>
<dbReference type="Pfam" id="PF01553">
    <property type="entry name" value="Acyltransferase"/>
    <property type="match status" value="1"/>
</dbReference>
<dbReference type="GO" id="GO:0006654">
    <property type="term" value="P:phosphatidic acid biosynthetic process"/>
    <property type="evidence" value="ECO:0007669"/>
    <property type="project" value="TreeGrafter"/>
</dbReference>
<name>A0A239W714_9ACTN</name>